<gene>
    <name evidence="4" type="ORF">SAMN05216200_10655</name>
</gene>
<dbReference type="InterPro" id="IPR036412">
    <property type="entry name" value="HAD-like_sf"/>
</dbReference>
<dbReference type="GO" id="GO:0018784">
    <property type="term" value="F:(S)-2-haloacid dehalogenase activity"/>
    <property type="evidence" value="ECO:0007669"/>
    <property type="project" value="UniProtKB-UniRule"/>
</dbReference>
<comment type="catalytic activity">
    <reaction evidence="3">
        <text>an (S)-2-haloacid + H2O = a (2R)-2-hydroxycarboxylate + a halide anion + H(+)</text>
        <dbReference type="Rhea" id="RHEA:11192"/>
        <dbReference type="ChEBI" id="CHEBI:15377"/>
        <dbReference type="ChEBI" id="CHEBI:15378"/>
        <dbReference type="ChEBI" id="CHEBI:16042"/>
        <dbReference type="ChEBI" id="CHEBI:58314"/>
        <dbReference type="ChEBI" id="CHEBI:137405"/>
        <dbReference type="EC" id="3.8.1.2"/>
    </reaction>
</comment>
<proteinExistence type="inferred from homology"/>
<dbReference type="Gene3D" id="3.40.50.1000">
    <property type="entry name" value="HAD superfamily/HAD-like"/>
    <property type="match status" value="1"/>
</dbReference>
<dbReference type="InterPro" id="IPR006328">
    <property type="entry name" value="2-HAD"/>
</dbReference>
<evidence type="ECO:0000313" key="4">
    <source>
        <dbReference type="EMBL" id="SHN69325.1"/>
    </source>
</evidence>
<reference evidence="4 5" key="1">
    <citation type="submission" date="2016-12" db="EMBL/GenBank/DDBJ databases">
        <authorList>
            <person name="Song W.-J."/>
            <person name="Kurnit D.M."/>
        </authorList>
    </citation>
    <scope>NUCLEOTIDE SEQUENCE [LARGE SCALE GENOMIC DNA]</scope>
    <source>
        <strain evidence="4 5">CGMCC 1.10808</strain>
    </source>
</reference>
<dbReference type="EC" id="3.8.1.2" evidence="3"/>
<keyword evidence="5" id="KW-1185">Reference proteome</keyword>
<dbReference type="Proteomes" id="UP000184066">
    <property type="component" value="Unassembled WGS sequence"/>
</dbReference>
<dbReference type="SFLD" id="SFLDS00003">
    <property type="entry name" value="Haloacid_Dehalogenase"/>
    <property type="match status" value="1"/>
</dbReference>
<dbReference type="InterPro" id="IPR023214">
    <property type="entry name" value="HAD_sf"/>
</dbReference>
<dbReference type="InterPro" id="IPR051540">
    <property type="entry name" value="S-2-haloacid_dehalogenase"/>
</dbReference>
<dbReference type="RefSeq" id="WP_072747495.1">
    <property type="nucleotide sequence ID" value="NZ_FOHL01000006.1"/>
</dbReference>
<dbReference type="AlphaFoldDB" id="A0A1M7TF39"/>
<dbReference type="Pfam" id="PF00702">
    <property type="entry name" value="Hydrolase"/>
    <property type="match status" value="1"/>
</dbReference>
<evidence type="ECO:0000256" key="1">
    <source>
        <dbReference type="ARBA" id="ARBA00008106"/>
    </source>
</evidence>
<dbReference type="NCBIfam" id="TIGR01493">
    <property type="entry name" value="HAD-SF-IA-v2"/>
    <property type="match status" value="1"/>
</dbReference>
<evidence type="ECO:0000256" key="3">
    <source>
        <dbReference type="RuleBase" id="RU368077"/>
    </source>
</evidence>
<dbReference type="SFLD" id="SFLDG01135">
    <property type="entry name" value="C1.5.6:_HAD__Beta-PGM__Phospha"/>
    <property type="match status" value="1"/>
</dbReference>
<organism evidence="4 5">
    <name type="scientific">Oceanicella actignis</name>
    <dbReference type="NCBI Taxonomy" id="1189325"/>
    <lineage>
        <taxon>Bacteria</taxon>
        <taxon>Pseudomonadati</taxon>
        <taxon>Pseudomonadota</taxon>
        <taxon>Alphaproteobacteria</taxon>
        <taxon>Rhodobacterales</taxon>
        <taxon>Paracoccaceae</taxon>
        <taxon>Oceanicella</taxon>
    </lineage>
</organism>
<dbReference type="SFLD" id="SFLDF00045">
    <property type="entry name" value="2-haloacid_dehalogenase"/>
    <property type="match status" value="1"/>
</dbReference>
<dbReference type="PANTHER" id="PTHR43316:SF3">
    <property type="entry name" value="HALOACID DEHALOGENASE, TYPE II (AFU_ORTHOLOGUE AFUA_2G07750)-RELATED"/>
    <property type="match status" value="1"/>
</dbReference>
<dbReference type="InterPro" id="IPR006439">
    <property type="entry name" value="HAD-SF_hydro_IA"/>
</dbReference>
<dbReference type="STRING" id="1189325.SAMN04488119_106147"/>
<dbReference type="NCBIfam" id="TIGR01428">
    <property type="entry name" value="HAD_type_II"/>
    <property type="match status" value="1"/>
</dbReference>
<dbReference type="InterPro" id="IPR023198">
    <property type="entry name" value="PGP-like_dom2"/>
</dbReference>
<dbReference type="EMBL" id="FRDL01000006">
    <property type="protein sequence ID" value="SHN69325.1"/>
    <property type="molecule type" value="Genomic_DNA"/>
</dbReference>
<dbReference type="PRINTS" id="PR00413">
    <property type="entry name" value="HADHALOGNASE"/>
</dbReference>
<evidence type="ECO:0000313" key="5">
    <source>
        <dbReference type="Proteomes" id="UP000184066"/>
    </source>
</evidence>
<sequence>MPQPLTPPAGAASATVCVFDAYGTLFDVAAAARNLAAQPGKESFARIWPRLSEIWRAKQLQYTWLRAAAGVHADFWTVTAQALDYAIEAVGPEAAPEREALLALYRRLDAYPEAPAALRALRAAGLRTAILSNGTPDMLADAVESAGMADLLDATLSVESVGVFKPAPAAYALVERHFGVPAGQVLFLSSNGWDAAGAAGYGFRAAWVNRAGDPVERLPWRPAAILRDLSGVPALAGVA</sequence>
<dbReference type="PANTHER" id="PTHR43316">
    <property type="entry name" value="HYDROLASE, HALOACID DELAHOGENASE-RELATED"/>
    <property type="match status" value="1"/>
</dbReference>
<dbReference type="Gene3D" id="1.10.150.240">
    <property type="entry name" value="Putative phosphatase, domain 2"/>
    <property type="match status" value="1"/>
</dbReference>
<dbReference type="SFLD" id="SFLDG01129">
    <property type="entry name" value="C1.5:_HAD__Beta-PGM__Phosphata"/>
    <property type="match status" value="1"/>
</dbReference>
<accession>A0A1M7TF39</accession>
<comment type="similarity">
    <text evidence="1 3">Belongs to the HAD-like hydrolase superfamily. S-2-haloalkanoic acid dehalogenase family.</text>
</comment>
<name>A0A1M7TF39_9RHOB</name>
<dbReference type="OrthoDB" id="7989657at2"/>
<keyword evidence="2 3" id="KW-0378">Hydrolase</keyword>
<comment type="function">
    <text evidence="3">Catalyzes the hydrolytic dehalogenation of small (S)-2-haloalkanoic acids to yield the corresponding (R)-2-hydroxyalkanoic acids.</text>
</comment>
<protein>
    <recommendedName>
        <fullName evidence="3">(S)-2-haloacid dehalogenase</fullName>
        <ecNumber evidence="3">3.8.1.2</ecNumber>
    </recommendedName>
    <alternativeName>
        <fullName evidence="3">2-haloalkanoic acid dehalogenase</fullName>
    </alternativeName>
    <alternativeName>
        <fullName evidence="3">Halocarboxylic acid halidohydrolase</fullName>
    </alternativeName>
    <alternativeName>
        <fullName evidence="3">L-2-haloacid dehalogenase</fullName>
    </alternativeName>
</protein>
<evidence type="ECO:0000256" key="2">
    <source>
        <dbReference type="ARBA" id="ARBA00022801"/>
    </source>
</evidence>
<dbReference type="SUPFAM" id="SSF56784">
    <property type="entry name" value="HAD-like"/>
    <property type="match status" value="1"/>
</dbReference>